<evidence type="ECO:0008006" key="2">
    <source>
        <dbReference type="Google" id="ProtNLM"/>
    </source>
</evidence>
<proteinExistence type="predicted"/>
<sequence length="81" mass="8960">GALKSAFLGQMLTNFINESANLTRLLVRYNSIDFEGCVMKCKGTITNIHTTDSKKIIDCDVWIENSDGIKTTKGTATFKLN</sequence>
<reference evidence="1" key="1">
    <citation type="submission" date="2018-05" db="EMBL/GenBank/DDBJ databases">
        <authorList>
            <person name="Lanie J.A."/>
            <person name="Ng W.-L."/>
            <person name="Kazmierczak K.M."/>
            <person name="Andrzejewski T.M."/>
            <person name="Davidsen T.M."/>
            <person name="Wayne K.J."/>
            <person name="Tettelin H."/>
            <person name="Glass J.I."/>
            <person name="Rusch D."/>
            <person name="Podicherti R."/>
            <person name="Tsui H.-C.T."/>
            <person name="Winkler M.E."/>
        </authorList>
    </citation>
    <scope>NUCLEOTIDE SEQUENCE</scope>
</reference>
<dbReference type="AlphaFoldDB" id="A0A382P757"/>
<dbReference type="Gene3D" id="3.10.129.10">
    <property type="entry name" value="Hotdog Thioesterase"/>
    <property type="match status" value="1"/>
</dbReference>
<gene>
    <name evidence="1" type="ORF">METZ01_LOCUS321960</name>
</gene>
<dbReference type="EMBL" id="UINC01105285">
    <property type="protein sequence ID" value="SVC69106.1"/>
    <property type="molecule type" value="Genomic_DNA"/>
</dbReference>
<name>A0A382P757_9ZZZZ</name>
<protein>
    <recommendedName>
        <fullName evidence="2">Thioesterase domain-containing protein</fullName>
    </recommendedName>
</protein>
<organism evidence="1">
    <name type="scientific">marine metagenome</name>
    <dbReference type="NCBI Taxonomy" id="408172"/>
    <lineage>
        <taxon>unclassified sequences</taxon>
        <taxon>metagenomes</taxon>
        <taxon>ecological metagenomes</taxon>
    </lineage>
</organism>
<accession>A0A382P757</accession>
<evidence type="ECO:0000313" key="1">
    <source>
        <dbReference type="EMBL" id="SVC69106.1"/>
    </source>
</evidence>
<feature type="non-terminal residue" evidence="1">
    <location>
        <position position="1"/>
    </location>
</feature>